<protein>
    <submittedName>
        <fullName evidence="1">Uncharacterized protein</fullName>
    </submittedName>
</protein>
<keyword evidence="2" id="KW-1185">Reference proteome</keyword>
<dbReference type="EMBL" id="JACOOU010000007">
    <property type="protein sequence ID" value="MBC5673595.1"/>
    <property type="molecule type" value="Genomic_DNA"/>
</dbReference>
<gene>
    <name evidence="1" type="ORF">H8S76_15205</name>
</gene>
<sequence>MGRKSNSETQLGEMNMLILGILHDIEWQTEVFKLANSDNPEDDAFKFICKFKTLYYVAKEAGYLASDKELDKAIAFNIETYEQMKKDGEVDALYESYGGAQNYEDAMREVT</sequence>
<dbReference type="Proteomes" id="UP000654573">
    <property type="component" value="Unassembled WGS sequence"/>
</dbReference>
<accession>A0ABR7FEE9</accession>
<organism evidence="1 2">
    <name type="scientific">Blautia celeris</name>
    <dbReference type="NCBI Taxonomy" id="2763026"/>
    <lineage>
        <taxon>Bacteria</taxon>
        <taxon>Bacillati</taxon>
        <taxon>Bacillota</taxon>
        <taxon>Clostridia</taxon>
        <taxon>Lachnospirales</taxon>
        <taxon>Lachnospiraceae</taxon>
        <taxon>Blautia</taxon>
    </lineage>
</organism>
<dbReference type="RefSeq" id="WP_033144075.1">
    <property type="nucleotide sequence ID" value="NZ_JACOOU010000007.1"/>
</dbReference>
<evidence type="ECO:0000313" key="1">
    <source>
        <dbReference type="EMBL" id="MBC5673595.1"/>
    </source>
</evidence>
<reference evidence="1 2" key="1">
    <citation type="submission" date="2020-08" db="EMBL/GenBank/DDBJ databases">
        <title>Genome public.</title>
        <authorList>
            <person name="Liu C."/>
            <person name="Sun Q."/>
        </authorList>
    </citation>
    <scope>NUCLEOTIDE SEQUENCE [LARGE SCALE GENOMIC DNA]</scope>
    <source>
        <strain evidence="1 2">NSJ-34</strain>
    </source>
</reference>
<name>A0ABR7FEE9_9FIRM</name>
<proteinExistence type="predicted"/>
<evidence type="ECO:0000313" key="2">
    <source>
        <dbReference type="Proteomes" id="UP000654573"/>
    </source>
</evidence>
<comment type="caution">
    <text evidence="1">The sequence shown here is derived from an EMBL/GenBank/DDBJ whole genome shotgun (WGS) entry which is preliminary data.</text>
</comment>